<dbReference type="EMBL" id="JAULSU010000006">
    <property type="protein sequence ID" value="KAK0614443.1"/>
    <property type="molecule type" value="Genomic_DNA"/>
</dbReference>
<proteinExistence type="predicted"/>
<comment type="caution">
    <text evidence="1">The sequence shown here is derived from an EMBL/GenBank/DDBJ whole genome shotgun (WGS) entry which is preliminary data.</text>
</comment>
<gene>
    <name evidence="1" type="ORF">B0T14DRAFT_528525</name>
</gene>
<keyword evidence="2" id="KW-1185">Reference proteome</keyword>
<evidence type="ECO:0000313" key="1">
    <source>
        <dbReference type="EMBL" id="KAK0614443.1"/>
    </source>
</evidence>
<accession>A0AA39WFJ1</accession>
<evidence type="ECO:0008006" key="3">
    <source>
        <dbReference type="Google" id="ProtNLM"/>
    </source>
</evidence>
<dbReference type="Proteomes" id="UP001175000">
    <property type="component" value="Unassembled WGS sequence"/>
</dbReference>
<dbReference type="InterPro" id="IPR027417">
    <property type="entry name" value="P-loop_NTPase"/>
</dbReference>
<dbReference type="AlphaFoldDB" id="A0AA39WFJ1"/>
<dbReference type="Gene3D" id="3.40.50.300">
    <property type="entry name" value="P-loop containing nucleotide triphosphate hydrolases"/>
    <property type="match status" value="1"/>
</dbReference>
<name>A0AA39WFJ1_9PEZI</name>
<sequence>MAGNEIVILLLGPSRSGKTFFARHATRQGENVNTGPTTECADYPFTVPTKRFLLIDTPGFDSPRENLSVLERVAQRLSELENASQEVGGVIYFHNITERTVPWTDVELFGLICGQQFLRRRTVLLTTMWDKVDPQKHDRYNNVQTQVEQKFKGLSARQFFKFDGVTNGYEAVMEYFAGLGPKDAAQLTLTQEVQKSGLNIRRTKAGKAMILAMNRAVCVVQ</sequence>
<dbReference type="CDD" id="cd00882">
    <property type="entry name" value="Ras_like_GTPase"/>
    <property type="match status" value="1"/>
</dbReference>
<protein>
    <recommendedName>
        <fullName evidence="3">G domain-containing protein</fullName>
    </recommendedName>
</protein>
<evidence type="ECO:0000313" key="2">
    <source>
        <dbReference type="Proteomes" id="UP001175000"/>
    </source>
</evidence>
<organism evidence="1 2">
    <name type="scientific">Immersiella caudata</name>
    <dbReference type="NCBI Taxonomy" id="314043"/>
    <lineage>
        <taxon>Eukaryota</taxon>
        <taxon>Fungi</taxon>
        <taxon>Dikarya</taxon>
        <taxon>Ascomycota</taxon>
        <taxon>Pezizomycotina</taxon>
        <taxon>Sordariomycetes</taxon>
        <taxon>Sordariomycetidae</taxon>
        <taxon>Sordariales</taxon>
        <taxon>Lasiosphaeriaceae</taxon>
        <taxon>Immersiella</taxon>
    </lineage>
</organism>
<dbReference type="SUPFAM" id="SSF52540">
    <property type="entry name" value="P-loop containing nucleoside triphosphate hydrolases"/>
    <property type="match status" value="1"/>
</dbReference>
<reference evidence="1" key="1">
    <citation type="submission" date="2023-06" db="EMBL/GenBank/DDBJ databases">
        <title>Genome-scale phylogeny and comparative genomics of the fungal order Sordariales.</title>
        <authorList>
            <consortium name="Lawrence Berkeley National Laboratory"/>
            <person name="Hensen N."/>
            <person name="Bonometti L."/>
            <person name="Westerberg I."/>
            <person name="Brannstrom I.O."/>
            <person name="Guillou S."/>
            <person name="Cros-Aarteil S."/>
            <person name="Calhoun S."/>
            <person name="Haridas S."/>
            <person name="Kuo A."/>
            <person name="Mondo S."/>
            <person name="Pangilinan J."/>
            <person name="Riley R."/>
            <person name="Labutti K."/>
            <person name="Andreopoulos B."/>
            <person name="Lipzen A."/>
            <person name="Chen C."/>
            <person name="Yanf M."/>
            <person name="Daum C."/>
            <person name="Ng V."/>
            <person name="Clum A."/>
            <person name="Steindorff A."/>
            <person name="Ohm R."/>
            <person name="Martin F."/>
            <person name="Silar P."/>
            <person name="Natvig D."/>
            <person name="Lalanne C."/>
            <person name="Gautier V."/>
            <person name="Ament-Velasquez S.L."/>
            <person name="Kruys A."/>
            <person name="Hutchinson M.I."/>
            <person name="Powell A.J."/>
            <person name="Barry K."/>
            <person name="Miller A.N."/>
            <person name="Grigoriev I.V."/>
            <person name="Debuchy R."/>
            <person name="Gladieux P."/>
            <person name="Thoren M.H."/>
            <person name="Johannesson H."/>
        </authorList>
    </citation>
    <scope>NUCLEOTIDE SEQUENCE</scope>
    <source>
        <strain evidence="1">CBS 606.72</strain>
    </source>
</reference>